<dbReference type="InterPro" id="IPR003730">
    <property type="entry name" value="Cu_polyphenol_OxRdtase"/>
</dbReference>
<dbReference type="GO" id="GO:0016787">
    <property type="term" value="F:hydrolase activity"/>
    <property type="evidence" value="ECO:0007669"/>
    <property type="project" value="UniProtKB-KW"/>
</dbReference>
<accession>A0A7W7RFG8</accession>
<organism evidence="13 14">
    <name type="scientific">Lipingzhangella halophila</name>
    <dbReference type="NCBI Taxonomy" id="1783352"/>
    <lineage>
        <taxon>Bacteria</taxon>
        <taxon>Bacillati</taxon>
        <taxon>Actinomycetota</taxon>
        <taxon>Actinomycetes</taxon>
        <taxon>Streptosporangiales</taxon>
        <taxon>Nocardiopsidaceae</taxon>
        <taxon>Lipingzhangella</taxon>
    </lineage>
</organism>
<dbReference type="PANTHER" id="PTHR30616">
    <property type="entry name" value="UNCHARACTERIZED PROTEIN YFIH"/>
    <property type="match status" value="1"/>
</dbReference>
<dbReference type="EMBL" id="JACHJT010000001">
    <property type="protein sequence ID" value="MBB4930952.1"/>
    <property type="molecule type" value="Genomic_DNA"/>
</dbReference>
<dbReference type="SUPFAM" id="SSF64438">
    <property type="entry name" value="CNF1/YfiH-like putative cysteine hydrolases"/>
    <property type="match status" value="1"/>
</dbReference>
<gene>
    <name evidence="13" type="ORF">F4561_001772</name>
</gene>
<keyword evidence="4" id="KW-0808">Transferase</keyword>
<evidence type="ECO:0000256" key="11">
    <source>
        <dbReference type="ARBA" id="ARBA00049893"/>
    </source>
</evidence>
<comment type="catalytic activity">
    <reaction evidence="9">
        <text>adenosine + H2O + H(+) = inosine + NH4(+)</text>
        <dbReference type="Rhea" id="RHEA:24408"/>
        <dbReference type="ChEBI" id="CHEBI:15377"/>
        <dbReference type="ChEBI" id="CHEBI:15378"/>
        <dbReference type="ChEBI" id="CHEBI:16335"/>
        <dbReference type="ChEBI" id="CHEBI:17596"/>
        <dbReference type="ChEBI" id="CHEBI:28938"/>
        <dbReference type="EC" id="3.5.4.4"/>
    </reaction>
    <physiologicalReaction direction="left-to-right" evidence="9">
        <dbReference type="Rhea" id="RHEA:24409"/>
    </physiologicalReaction>
</comment>
<dbReference type="InterPro" id="IPR011324">
    <property type="entry name" value="Cytotoxic_necrot_fac-like_cat"/>
</dbReference>
<name>A0A7W7RFG8_9ACTN</name>
<evidence type="ECO:0000313" key="13">
    <source>
        <dbReference type="EMBL" id="MBB4930952.1"/>
    </source>
</evidence>
<comment type="catalytic activity">
    <reaction evidence="1">
        <text>inosine + phosphate = alpha-D-ribose 1-phosphate + hypoxanthine</text>
        <dbReference type="Rhea" id="RHEA:27646"/>
        <dbReference type="ChEBI" id="CHEBI:17368"/>
        <dbReference type="ChEBI" id="CHEBI:17596"/>
        <dbReference type="ChEBI" id="CHEBI:43474"/>
        <dbReference type="ChEBI" id="CHEBI:57720"/>
        <dbReference type="EC" id="2.4.2.1"/>
    </reaction>
    <physiologicalReaction direction="left-to-right" evidence="1">
        <dbReference type="Rhea" id="RHEA:27647"/>
    </physiologicalReaction>
</comment>
<evidence type="ECO:0000313" key="14">
    <source>
        <dbReference type="Proteomes" id="UP000523007"/>
    </source>
</evidence>
<dbReference type="PANTHER" id="PTHR30616:SF2">
    <property type="entry name" value="PURINE NUCLEOSIDE PHOSPHORYLASE LACC1"/>
    <property type="match status" value="1"/>
</dbReference>
<keyword evidence="7" id="KW-0862">Zinc</keyword>
<evidence type="ECO:0000256" key="8">
    <source>
        <dbReference type="ARBA" id="ARBA00023008"/>
    </source>
</evidence>
<evidence type="ECO:0000256" key="12">
    <source>
        <dbReference type="RuleBase" id="RU361274"/>
    </source>
</evidence>
<dbReference type="Pfam" id="PF02578">
    <property type="entry name" value="Cu-oxidase_4"/>
    <property type="match status" value="1"/>
</dbReference>
<protein>
    <recommendedName>
        <fullName evidence="12">Purine nucleoside phosphorylase</fullName>
    </recommendedName>
</protein>
<comment type="similarity">
    <text evidence="3 12">Belongs to the purine nucleoside phosphorylase YfiH/LACC1 family.</text>
</comment>
<dbReference type="NCBIfam" id="TIGR00726">
    <property type="entry name" value="peptidoglycan editing factor PgeF"/>
    <property type="match status" value="1"/>
</dbReference>
<comment type="caution">
    <text evidence="13">The sequence shown here is derived from an EMBL/GenBank/DDBJ whole genome shotgun (WGS) entry which is preliminary data.</text>
</comment>
<reference evidence="13 14" key="1">
    <citation type="submission" date="2020-08" db="EMBL/GenBank/DDBJ databases">
        <title>Sequencing the genomes of 1000 actinobacteria strains.</title>
        <authorList>
            <person name="Klenk H.-P."/>
        </authorList>
    </citation>
    <scope>NUCLEOTIDE SEQUENCE [LARGE SCALE GENOMIC DNA]</scope>
    <source>
        <strain evidence="13 14">DSM 102030</strain>
    </source>
</reference>
<dbReference type="AlphaFoldDB" id="A0A7W7RFG8"/>
<keyword evidence="14" id="KW-1185">Reference proteome</keyword>
<dbReference type="GO" id="GO:0005507">
    <property type="term" value="F:copper ion binding"/>
    <property type="evidence" value="ECO:0007669"/>
    <property type="project" value="TreeGrafter"/>
</dbReference>
<dbReference type="CDD" id="cd16833">
    <property type="entry name" value="YfiH"/>
    <property type="match status" value="1"/>
</dbReference>
<evidence type="ECO:0000256" key="1">
    <source>
        <dbReference type="ARBA" id="ARBA00000553"/>
    </source>
</evidence>
<evidence type="ECO:0000256" key="10">
    <source>
        <dbReference type="ARBA" id="ARBA00048968"/>
    </source>
</evidence>
<dbReference type="Gene3D" id="3.60.140.10">
    <property type="entry name" value="CNF1/YfiH-like putative cysteine hydrolases"/>
    <property type="match status" value="1"/>
</dbReference>
<evidence type="ECO:0000256" key="5">
    <source>
        <dbReference type="ARBA" id="ARBA00022723"/>
    </source>
</evidence>
<proteinExistence type="inferred from homology"/>
<dbReference type="Proteomes" id="UP000523007">
    <property type="component" value="Unassembled WGS sequence"/>
</dbReference>
<evidence type="ECO:0000256" key="2">
    <source>
        <dbReference type="ARBA" id="ARBA00003215"/>
    </source>
</evidence>
<dbReference type="InterPro" id="IPR038371">
    <property type="entry name" value="Cu_polyphenol_OxRdtase_sf"/>
</dbReference>
<keyword evidence="6" id="KW-0378">Hydrolase</keyword>
<sequence length="240" mass="25452">MSAVIEVGPGVRAGFTERYDGGVSAEPFDALNLGMGVPDDRDAVTENRRIAAKHLGFDHDRVVWMDQVHSADIAVAEEPGVVGRVDGVVTTRTDLVLAALVADCLPVLAADAEAGIIGAAHSGRLGTARGVAPALVAEMVRNGADAERISVALGPAICGRCYEVPQSMQEEAARRTPEAASRTRHGTTGVDMRAAVTAQLRQAGIGHVVTDQRCTLESPELFSHRRDSRTGRFAGYIWWS</sequence>
<evidence type="ECO:0000256" key="7">
    <source>
        <dbReference type="ARBA" id="ARBA00022833"/>
    </source>
</evidence>
<comment type="function">
    <text evidence="2">Purine nucleoside enzyme that catalyzes the phosphorolysis of adenosine and inosine nucleosides, yielding D-ribose 1-phosphate and the respective free bases, adenine and hypoxanthine. Also catalyzes the phosphorolysis of S-methyl-5'-thioadenosine into adenine and S-methyl-5-thio-alpha-D-ribose 1-phosphate. Also has adenosine deaminase activity.</text>
</comment>
<dbReference type="RefSeq" id="WP_184576484.1">
    <property type="nucleotide sequence ID" value="NZ_JACHJT010000001.1"/>
</dbReference>
<evidence type="ECO:0000256" key="4">
    <source>
        <dbReference type="ARBA" id="ARBA00022679"/>
    </source>
</evidence>
<comment type="catalytic activity">
    <reaction evidence="10">
        <text>adenosine + phosphate = alpha-D-ribose 1-phosphate + adenine</text>
        <dbReference type="Rhea" id="RHEA:27642"/>
        <dbReference type="ChEBI" id="CHEBI:16335"/>
        <dbReference type="ChEBI" id="CHEBI:16708"/>
        <dbReference type="ChEBI" id="CHEBI:43474"/>
        <dbReference type="ChEBI" id="CHEBI:57720"/>
        <dbReference type="EC" id="2.4.2.1"/>
    </reaction>
    <physiologicalReaction direction="left-to-right" evidence="10">
        <dbReference type="Rhea" id="RHEA:27643"/>
    </physiologicalReaction>
</comment>
<dbReference type="GO" id="GO:0017061">
    <property type="term" value="F:S-methyl-5-thioadenosine phosphorylase activity"/>
    <property type="evidence" value="ECO:0007669"/>
    <property type="project" value="UniProtKB-EC"/>
</dbReference>
<evidence type="ECO:0000256" key="3">
    <source>
        <dbReference type="ARBA" id="ARBA00007353"/>
    </source>
</evidence>
<keyword evidence="8" id="KW-0186">Copper</keyword>
<evidence type="ECO:0000256" key="9">
    <source>
        <dbReference type="ARBA" id="ARBA00047989"/>
    </source>
</evidence>
<evidence type="ECO:0000256" key="6">
    <source>
        <dbReference type="ARBA" id="ARBA00022801"/>
    </source>
</evidence>
<keyword evidence="5" id="KW-0479">Metal-binding</keyword>
<comment type="catalytic activity">
    <reaction evidence="11">
        <text>S-methyl-5'-thioadenosine + phosphate = 5-(methylsulfanyl)-alpha-D-ribose 1-phosphate + adenine</text>
        <dbReference type="Rhea" id="RHEA:11852"/>
        <dbReference type="ChEBI" id="CHEBI:16708"/>
        <dbReference type="ChEBI" id="CHEBI:17509"/>
        <dbReference type="ChEBI" id="CHEBI:43474"/>
        <dbReference type="ChEBI" id="CHEBI:58533"/>
        <dbReference type="EC" id="2.4.2.28"/>
    </reaction>
    <physiologicalReaction direction="left-to-right" evidence="11">
        <dbReference type="Rhea" id="RHEA:11853"/>
    </physiologicalReaction>
</comment>